<evidence type="ECO:0000313" key="2">
    <source>
        <dbReference type="EMBL" id="MFB9994920.1"/>
    </source>
</evidence>
<evidence type="ECO:0008006" key="4">
    <source>
        <dbReference type="Google" id="ProtNLM"/>
    </source>
</evidence>
<feature type="chain" id="PRO_5047380563" description="Carboxypeptidase regulatory-like domain-containing protein" evidence="1">
    <location>
        <begin position="29"/>
        <end position="473"/>
    </location>
</feature>
<comment type="caution">
    <text evidence="2">The sequence shown here is derived from an EMBL/GenBank/DDBJ whole genome shotgun (WGS) entry which is preliminary data.</text>
</comment>
<evidence type="ECO:0000313" key="3">
    <source>
        <dbReference type="Proteomes" id="UP001589733"/>
    </source>
</evidence>
<keyword evidence="1" id="KW-0732">Signal</keyword>
<dbReference type="Proteomes" id="UP001589733">
    <property type="component" value="Unassembled WGS sequence"/>
</dbReference>
<feature type="signal peptide" evidence="1">
    <location>
        <begin position="1"/>
        <end position="28"/>
    </location>
</feature>
<keyword evidence="3" id="KW-1185">Reference proteome</keyword>
<protein>
    <recommendedName>
        <fullName evidence="4">Carboxypeptidase regulatory-like domain-containing protein</fullName>
    </recommendedName>
</protein>
<proteinExistence type="predicted"/>
<dbReference type="RefSeq" id="WP_380016346.1">
    <property type="nucleotide sequence ID" value="NZ_JBHLYR010000071.1"/>
</dbReference>
<organism evidence="2 3">
    <name type="scientific">Deinococcus oregonensis</name>
    <dbReference type="NCBI Taxonomy" id="1805970"/>
    <lineage>
        <taxon>Bacteria</taxon>
        <taxon>Thermotogati</taxon>
        <taxon>Deinococcota</taxon>
        <taxon>Deinococci</taxon>
        <taxon>Deinococcales</taxon>
        <taxon>Deinococcaceae</taxon>
        <taxon>Deinococcus</taxon>
    </lineage>
</organism>
<gene>
    <name evidence="2" type="ORF">ACFFLM_23500</name>
</gene>
<dbReference type="EMBL" id="JBHLYR010000071">
    <property type="protein sequence ID" value="MFB9994920.1"/>
    <property type="molecule type" value="Genomic_DNA"/>
</dbReference>
<accession>A0ABV6B588</accession>
<dbReference type="InterPro" id="IPR008969">
    <property type="entry name" value="CarboxyPept-like_regulatory"/>
</dbReference>
<dbReference type="Gene3D" id="2.60.40.1120">
    <property type="entry name" value="Carboxypeptidase-like, regulatory domain"/>
    <property type="match status" value="1"/>
</dbReference>
<reference evidence="2 3" key="1">
    <citation type="submission" date="2024-09" db="EMBL/GenBank/DDBJ databases">
        <authorList>
            <person name="Sun Q."/>
            <person name="Mori K."/>
        </authorList>
    </citation>
    <scope>NUCLEOTIDE SEQUENCE [LARGE SCALE GENOMIC DNA]</scope>
    <source>
        <strain evidence="2 3">JCM 13503</strain>
    </source>
</reference>
<sequence>MNAKNTLGTLLLLALLAGGVGTSPVALAVPTTTAAPNAVSGEWSGKLDWINVKMTLNLQGNKVTGTFFLGSNPFPLESGTWDAKTGRLSFHWINIDRPVTVKGTIKNGAFQGTATIKDHSDPLVMKRTSAPSSAGAAPASNQATPYVMKGVVKDEQGKPVAGVEVFADNTLYYNMNARGKTDAQGRYSIELPRQDLGTWTAGAYVKREYNGVNHEFRLYADDESAFSASKGAVRNFVWRLSGERGDGNIGKLVYIYITEGVSISNVEVTLTPKGPLADGSAGKPITRRVSTGRIENVPVGRYTATARLLRDGQAPLPLLVSPGQGGNYGASATADFEKSNYGTIMEFTVKLGAAPTASATTPNARSISGTLRSDADLKGTSVILCEVKGGECDESTERQMKITTSGTSARYSFADLMSGKTYFLYGWKDTDGSGKPNLGDLIGMFGAQYGVSNEPQPVTAPSTTADFDLVTMK</sequence>
<dbReference type="SUPFAM" id="SSF49464">
    <property type="entry name" value="Carboxypeptidase regulatory domain-like"/>
    <property type="match status" value="1"/>
</dbReference>
<evidence type="ECO:0000256" key="1">
    <source>
        <dbReference type="SAM" id="SignalP"/>
    </source>
</evidence>
<name>A0ABV6B588_9DEIO</name>